<dbReference type="AlphaFoldDB" id="A0A090YW03"/>
<evidence type="ECO:0000256" key="1">
    <source>
        <dbReference type="ARBA" id="ARBA00004651"/>
    </source>
</evidence>
<reference evidence="10 11" key="1">
    <citation type="submission" date="2014-04" db="EMBL/GenBank/DDBJ databases">
        <authorList>
            <person name="Bishop-Lilly K.A."/>
            <person name="Broomall S.M."/>
            <person name="Chain P.S."/>
            <person name="Chertkov O."/>
            <person name="Coyne S.R."/>
            <person name="Daligault H.E."/>
            <person name="Davenport K.W."/>
            <person name="Erkkila T."/>
            <person name="Frey K.G."/>
            <person name="Gibbons H.S."/>
            <person name="Gu W."/>
            <person name="Jaissle J."/>
            <person name="Johnson S.L."/>
            <person name="Koroleva G.I."/>
            <person name="Ladner J.T."/>
            <person name="Lo C.-C."/>
            <person name="Minogue T.D."/>
            <person name="Munk C."/>
            <person name="Palacios G.F."/>
            <person name="Redden C.L."/>
            <person name="Rosenzweig C.N."/>
            <person name="Scholz M.B."/>
            <person name="Teshima H."/>
            <person name="Xu Y."/>
        </authorList>
    </citation>
    <scope>NUCLEOTIDE SEQUENCE [LARGE SCALE GENOMIC DNA]</scope>
    <source>
        <strain evidence="10 11">BHP</strain>
    </source>
</reference>
<evidence type="ECO:0000256" key="4">
    <source>
        <dbReference type="ARBA" id="ARBA00022597"/>
    </source>
</evidence>
<feature type="transmembrane region" description="Helical" evidence="8">
    <location>
        <begin position="6"/>
        <end position="30"/>
    </location>
</feature>
<comment type="subcellular location">
    <subcellularLocation>
        <location evidence="1">Cell membrane</location>
        <topology evidence="1">Multi-pass membrane protein</topology>
    </subcellularLocation>
</comment>
<evidence type="ECO:0000313" key="11">
    <source>
        <dbReference type="Proteomes" id="UP000029389"/>
    </source>
</evidence>
<evidence type="ECO:0000256" key="7">
    <source>
        <dbReference type="ARBA" id="ARBA00023136"/>
    </source>
</evidence>
<dbReference type="EMBL" id="JMQC01000008">
    <property type="protein sequence ID" value="KFN02108.1"/>
    <property type="molecule type" value="Genomic_DNA"/>
</dbReference>
<evidence type="ECO:0000313" key="10">
    <source>
        <dbReference type="EMBL" id="KFN02108.1"/>
    </source>
</evidence>
<dbReference type="GO" id="GO:0005886">
    <property type="term" value="C:plasma membrane"/>
    <property type="evidence" value="ECO:0007669"/>
    <property type="project" value="UniProtKB-SubCell"/>
</dbReference>
<accession>A0A090YW03</accession>
<evidence type="ECO:0000256" key="3">
    <source>
        <dbReference type="ARBA" id="ARBA00022475"/>
    </source>
</evidence>
<keyword evidence="7 8" id="KW-0472">Membrane</keyword>
<dbReference type="InterPro" id="IPR003352">
    <property type="entry name" value="PTS_EIIC"/>
</dbReference>
<dbReference type="Pfam" id="PF13303">
    <property type="entry name" value="PTS_EIIC_2"/>
    <property type="match status" value="1"/>
</dbReference>
<keyword evidence="4" id="KW-0762">Sugar transport</keyword>
<evidence type="ECO:0000259" key="9">
    <source>
        <dbReference type="Pfam" id="PF13303"/>
    </source>
</evidence>
<evidence type="ECO:0000256" key="8">
    <source>
        <dbReference type="SAM" id="Phobius"/>
    </source>
</evidence>
<keyword evidence="3" id="KW-1003">Cell membrane</keyword>
<keyword evidence="5 8" id="KW-0812">Transmembrane</keyword>
<organism evidence="10 11">
    <name type="scientific">Bacillus clarus</name>
    <dbReference type="NCBI Taxonomy" id="2338372"/>
    <lineage>
        <taxon>Bacteria</taxon>
        <taxon>Bacillati</taxon>
        <taxon>Bacillota</taxon>
        <taxon>Bacilli</taxon>
        <taxon>Bacillales</taxon>
        <taxon>Bacillaceae</taxon>
        <taxon>Bacillus</taxon>
        <taxon>Bacillus cereus group</taxon>
    </lineage>
</organism>
<evidence type="ECO:0000256" key="2">
    <source>
        <dbReference type="ARBA" id="ARBA00022448"/>
    </source>
</evidence>
<dbReference type="Proteomes" id="UP000029389">
    <property type="component" value="Unassembled WGS sequence"/>
</dbReference>
<comment type="caution">
    <text evidence="10">The sequence shown here is derived from an EMBL/GenBank/DDBJ whole genome shotgun (WGS) entry which is preliminary data.</text>
</comment>
<dbReference type="GO" id="GO:0009401">
    <property type="term" value="P:phosphoenolpyruvate-dependent sugar phosphotransferase system"/>
    <property type="evidence" value="ECO:0007669"/>
    <property type="project" value="InterPro"/>
</dbReference>
<keyword evidence="6 8" id="KW-1133">Transmembrane helix</keyword>
<dbReference type="PATRIC" id="fig|1405.8.peg.1309"/>
<gene>
    <name evidence="10" type="ORF">DJ93_1131</name>
</gene>
<proteinExistence type="predicted"/>
<feature type="domain" description="Phosphotransferase system EIIC" evidence="9">
    <location>
        <begin position="13"/>
        <end position="85"/>
    </location>
</feature>
<dbReference type="GO" id="GO:0008982">
    <property type="term" value="F:protein-N(PI)-phosphohistidine-sugar phosphotransferase activity"/>
    <property type="evidence" value="ECO:0007669"/>
    <property type="project" value="InterPro"/>
</dbReference>
<protein>
    <submittedName>
        <fullName evidence="10">Phosphotransferase system, EIIC family protein</fullName>
    </submittedName>
</protein>
<dbReference type="PANTHER" id="PTHR40063">
    <property type="entry name" value="MEMBRANE PROTEIN-RELATED"/>
    <property type="match status" value="1"/>
</dbReference>
<sequence>MGVSPVYAMLVGTSVLKFGLLPGFIAGYLISFLVKQIEKRVPEGLDLIACIVIAAPLTRLIAQGMDPIVTATLKQIGGVITSSTDAAA</sequence>
<name>A0A090YW03_9BACI</name>
<keyword evidence="2" id="KW-0813">Transport</keyword>
<evidence type="ECO:0000256" key="6">
    <source>
        <dbReference type="ARBA" id="ARBA00022989"/>
    </source>
</evidence>
<dbReference type="PANTHER" id="PTHR40063:SF1">
    <property type="entry name" value="MEMBRANE PROTEIN"/>
    <property type="match status" value="1"/>
</dbReference>
<evidence type="ECO:0000256" key="5">
    <source>
        <dbReference type="ARBA" id="ARBA00022692"/>
    </source>
</evidence>
<keyword evidence="10" id="KW-0808">Transferase</keyword>